<feature type="compositionally biased region" description="Low complexity" evidence="1">
    <location>
        <begin position="967"/>
        <end position="984"/>
    </location>
</feature>
<protein>
    <recommendedName>
        <fullName evidence="4">BTB domain-containing protein</fullName>
    </recommendedName>
</protein>
<dbReference type="OrthoDB" id="5802489at2759"/>
<dbReference type="AlphaFoldDB" id="A0A9P1I3C1"/>
<dbReference type="Proteomes" id="UP001152747">
    <property type="component" value="Unassembled WGS sequence"/>
</dbReference>
<keyword evidence="3" id="KW-1185">Reference proteome</keyword>
<evidence type="ECO:0000256" key="1">
    <source>
        <dbReference type="SAM" id="MobiDB-lite"/>
    </source>
</evidence>
<comment type="caution">
    <text evidence="2">The sequence shown here is derived from an EMBL/GenBank/DDBJ whole genome shotgun (WGS) entry which is preliminary data.</text>
</comment>
<gene>
    <name evidence="2" type="ORF">CAMP_LOCUS94</name>
</gene>
<dbReference type="Gene3D" id="2.130.10.30">
    <property type="entry name" value="Regulator of chromosome condensation 1/beta-lactamase-inhibitor protein II"/>
    <property type="match status" value="1"/>
</dbReference>
<reference evidence="2" key="1">
    <citation type="submission" date="2022-11" db="EMBL/GenBank/DDBJ databases">
        <authorList>
            <person name="Kikuchi T."/>
        </authorList>
    </citation>
    <scope>NUCLEOTIDE SEQUENCE</scope>
    <source>
        <strain evidence="2">PS1010</strain>
    </source>
</reference>
<evidence type="ECO:0008006" key="4">
    <source>
        <dbReference type="Google" id="ProtNLM"/>
    </source>
</evidence>
<dbReference type="EMBL" id="CANHGI010000001">
    <property type="protein sequence ID" value="CAI5437457.1"/>
    <property type="molecule type" value="Genomic_DNA"/>
</dbReference>
<proteinExistence type="predicted"/>
<dbReference type="InterPro" id="IPR009091">
    <property type="entry name" value="RCC1/BLIP-II"/>
</dbReference>
<sequence>MKCANHDKLKLDISNQIRAFNDRFETLKNENDSAGMFEIVKEISKMLKYSGELKNLWILDSLRKSESFLLKFLISLNFRSVSDTKFPIYDVFVEYFPETVRVLENRSYVVAFGKNRSFNLGILSDGCPIEEPRVVQIPTCKKIVMSNFHTIFLTLDKQVYGCGKSQNFIVNKQDLSYTPQPKIIEIGEESEFLDVAVTDKFTVLVSKRFVYFIGQCSYAFSSRGAKSIDQNCVQIPYSVNTKLKHVYAYEKSTVLEFETDDVRYRLTEIYGQFVSPDFKLGAQKCIVRLKESIELLLSLENEIILYQLPDSNLPLPLEIMINLKSKSDIRPKQFFVKPGTNEIIVQCENGIIAKGHLEFLKLEEDEFLTSRKGKGIMDVLMRYQLIAILSEIPGTFGSNVFCASPDLNNILIQVGNHDENEEKSLAEQLTIESQSLSKNRISRLIEKQIKNVIWEDELKLEDVRLKFRAIEEELCRRIMEFEDTTIEDIKYLIEFLNNIGEEALDFIEQFNFPFDQLIEKLKLYEPDSEIDFEDDLDILDESERKSAILRINAARKNDNLNDIELRRDRSLRNMHDVISLSNAFRVTVGIERFEATKEVLHLFEIFMGIIRSLMNGEKEIGFEFEKKLPRRKFESENIIEIFQKRIEEGDLDEFDIPMDISIISAEHNLKETANSIILSMIYPKAMEFLINGKIEIDGNSDLYQYLFNRSRSGLEIEHRASNSSEEDVVIFLTSDGKSVQIHRYLVLIHSRHISAMLRFTYTQYGIESSSSSSQKIEVKTSSTSKTVRDSLAALKDIRTLFNRNMNELIEILFFFDYFMMFEAVQDTLDVIFLTANPQNSSYLLQLYENFPEDTLERFLKYPYFLFQTKCELTNELVLEFSKNAKKHQKIVPNMILYNLDEQSFIERFIGNDGDVEKNIEKRRRRYSSKNNSVSESPRSENLNVVTPTKTEPIPIAKPSSPIPIYSESPSFSEEFPESPSCSLSTPLTKHRSGGRFSTKGSRFKKANEILSSPEPANPWKTTQNSFEPVVEEVQRFEDVVKEEEKFTKMRKGEMKKIRHLPHIEMEDQAVVEILRTFQMQCELEACVTVELVSDFEENVENEPMWGIMPGLLKR</sequence>
<evidence type="ECO:0000313" key="2">
    <source>
        <dbReference type="EMBL" id="CAI5437457.1"/>
    </source>
</evidence>
<accession>A0A9P1I3C1</accession>
<feature type="region of interest" description="Disordered" evidence="1">
    <location>
        <begin position="921"/>
        <end position="944"/>
    </location>
</feature>
<name>A0A9P1I3C1_9PELO</name>
<dbReference type="SUPFAM" id="SSF50985">
    <property type="entry name" value="RCC1/BLIP-II"/>
    <property type="match status" value="1"/>
</dbReference>
<organism evidence="2 3">
    <name type="scientific">Caenorhabditis angaria</name>
    <dbReference type="NCBI Taxonomy" id="860376"/>
    <lineage>
        <taxon>Eukaryota</taxon>
        <taxon>Metazoa</taxon>
        <taxon>Ecdysozoa</taxon>
        <taxon>Nematoda</taxon>
        <taxon>Chromadorea</taxon>
        <taxon>Rhabditida</taxon>
        <taxon>Rhabditina</taxon>
        <taxon>Rhabditomorpha</taxon>
        <taxon>Rhabditoidea</taxon>
        <taxon>Rhabditidae</taxon>
        <taxon>Peloderinae</taxon>
        <taxon>Caenorhabditis</taxon>
    </lineage>
</organism>
<feature type="compositionally biased region" description="Polar residues" evidence="1">
    <location>
        <begin position="935"/>
        <end position="944"/>
    </location>
</feature>
<evidence type="ECO:0000313" key="3">
    <source>
        <dbReference type="Proteomes" id="UP001152747"/>
    </source>
</evidence>
<feature type="region of interest" description="Disordered" evidence="1">
    <location>
        <begin position="967"/>
        <end position="999"/>
    </location>
</feature>